<evidence type="ECO:0000256" key="7">
    <source>
        <dbReference type="ARBA" id="ARBA00023274"/>
    </source>
</evidence>
<dbReference type="InterPro" id="IPR019979">
    <property type="entry name" value="Ribosomal_uS17_CS"/>
</dbReference>
<dbReference type="InterPro" id="IPR012340">
    <property type="entry name" value="NA-bd_OB-fold"/>
</dbReference>
<dbReference type="GO" id="GO:0003735">
    <property type="term" value="F:structural constituent of ribosome"/>
    <property type="evidence" value="ECO:0007669"/>
    <property type="project" value="InterPro"/>
</dbReference>
<comment type="subunit">
    <text evidence="3">Part of the 30S ribosomal subunit.</text>
</comment>
<dbReference type="GO" id="GO:0019843">
    <property type="term" value="F:rRNA binding"/>
    <property type="evidence" value="ECO:0007669"/>
    <property type="project" value="UniProtKB-KW"/>
</dbReference>
<protein>
    <recommendedName>
        <fullName evidence="8">Small ribosomal subunit protein uS17c</fullName>
    </recommendedName>
    <alternativeName>
        <fullName evidence="9">30S ribosomal protein S17, chloroplastic</fullName>
    </alternativeName>
</protein>
<dbReference type="PANTHER" id="PTHR10744:SF1">
    <property type="entry name" value="SMALL RIBOSOMAL SUBUNIT PROTEIN US17M"/>
    <property type="match status" value="1"/>
</dbReference>
<evidence type="ECO:0000256" key="10">
    <source>
        <dbReference type="RuleBase" id="RU003872"/>
    </source>
</evidence>
<accession>A0A1C9CBV0</accession>
<proteinExistence type="inferred from homology"/>
<keyword evidence="7 10" id="KW-0687">Ribonucleoprotein</keyword>
<evidence type="ECO:0000256" key="9">
    <source>
        <dbReference type="ARBA" id="ARBA00035308"/>
    </source>
</evidence>
<keyword evidence="4" id="KW-0699">rRNA-binding</keyword>
<dbReference type="NCBIfam" id="NF004123">
    <property type="entry name" value="PRK05610.1"/>
    <property type="match status" value="1"/>
</dbReference>
<evidence type="ECO:0000256" key="5">
    <source>
        <dbReference type="ARBA" id="ARBA00022884"/>
    </source>
</evidence>
<dbReference type="SUPFAM" id="SSF50249">
    <property type="entry name" value="Nucleic acid-binding proteins"/>
    <property type="match status" value="1"/>
</dbReference>
<dbReference type="InterPro" id="IPR019984">
    <property type="entry name" value="Ribosomal_uS17_bact/chlr"/>
</dbReference>
<evidence type="ECO:0000313" key="11">
    <source>
        <dbReference type="EMBL" id="AOM65870.1"/>
    </source>
</evidence>
<dbReference type="PANTHER" id="PTHR10744">
    <property type="entry name" value="40S RIBOSOMAL PROTEIN S11 FAMILY MEMBER"/>
    <property type="match status" value="1"/>
</dbReference>
<evidence type="ECO:0000256" key="6">
    <source>
        <dbReference type="ARBA" id="ARBA00022980"/>
    </source>
</evidence>
<evidence type="ECO:0000256" key="4">
    <source>
        <dbReference type="ARBA" id="ARBA00022730"/>
    </source>
</evidence>
<dbReference type="PRINTS" id="PR00973">
    <property type="entry name" value="RIBOSOMALS17"/>
</dbReference>
<sequence>MALKEKTGIVISNKMNKTIVVAVKKQNFHTKYRKNILLTKKYKAHDERNQYTVGDIVTIKEVKPISKTKRWTVINISL</sequence>
<dbReference type="PROSITE" id="PS00056">
    <property type="entry name" value="RIBOSOMAL_S17"/>
    <property type="match status" value="1"/>
</dbReference>
<dbReference type="EMBL" id="KX284716">
    <property type="protein sequence ID" value="AOM65870.1"/>
    <property type="molecule type" value="Genomic_DNA"/>
</dbReference>
<keyword evidence="11" id="KW-0934">Plastid</keyword>
<geneLocation type="plastid" evidence="11"/>
<dbReference type="HAMAP" id="MF_01345_B">
    <property type="entry name" value="Ribosomal_uS17_B"/>
    <property type="match status" value="1"/>
</dbReference>
<dbReference type="RefSeq" id="YP_009296730.1">
    <property type="nucleotide sequence ID" value="NC_031172.1"/>
</dbReference>
<dbReference type="GeneID" id="29073107"/>
<organism evidence="11">
    <name type="scientific">Apophlaea sinclairii</name>
    <dbReference type="NCBI Taxonomy" id="212746"/>
    <lineage>
        <taxon>Eukaryota</taxon>
        <taxon>Rhodophyta</taxon>
        <taxon>Florideophyceae</taxon>
        <taxon>Hildenbrandiophycidae</taxon>
        <taxon>Hildenbrandiales</taxon>
        <taxon>Hildenbrandiaceae</taxon>
        <taxon>Apophlaea</taxon>
    </lineage>
</organism>
<dbReference type="Gene3D" id="2.40.50.140">
    <property type="entry name" value="Nucleic acid-binding proteins"/>
    <property type="match status" value="1"/>
</dbReference>
<evidence type="ECO:0000256" key="8">
    <source>
        <dbReference type="ARBA" id="ARBA00035251"/>
    </source>
</evidence>
<gene>
    <name evidence="11" type="primary">rps17</name>
    <name evidence="11" type="ORF">Apop_180</name>
</gene>
<dbReference type="GO" id="GO:0022627">
    <property type="term" value="C:cytosolic small ribosomal subunit"/>
    <property type="evidence" value="ECO:0007669"/>
    <property type="project" value="TreeGrafter"/>
</dbReference>
<dbReference type="GO" id="GO:0006412">
    <property type="term" value="P:translation"/>
    <property type="evidence" value="ECO:0007669"/>
    <property type="project" value="InterPro"/>
</dbReference>
<dbReference type="InterPro" id="IPR000266">
    <property type="entry name" value="Ribosomal_uS17"/>
</dbReference>
<keyword evidence="6 10" id="KW-0689">Ribosomal protein</keyword>
<reference evidence="11" key="1">
    <citation type="journal article" date="2016" name="BMC Biol.">
        <title>Parallel evolution of highly conserved plastid genome architecture in red seaweeds and seed plants.</title>
        <authorList>
            <person name="Lee J."/>
            <person name="Cho C.H."/>
            <person name="Park S.I."/>
            <person name="Choi J.W."/>
            <person name="Song H.S."/>
            <person name="West J.A."/>
            <person name="Bhattacharya D."/>
            <person name="Yoon H.S."/>
        </authorList>
    </citation>
    <scope>NUCLEOTIDE SEQUENCE</scope>
</reference>
<comment type="function">
    <text evidence="1">One of the primary rRNA binding proteins, it binds specifically to the 5'-end of 16S ribosomal RNA.</text>
</comment>
<dbReference type="Pfam" id="PF00366">
    <property type="entry name" value="Ribosomal_S17"/>
    <property type="match status" value="1"/>
</dbReference>
<dbReference type="NCBIfam" id="TIGR03635">
    <property type="entry name" value="uS17_bact"/>
    <property type="match status" value="1"/>
</dbReference>
<dbReference type="AlphaFoldDB" id="A0A1C9CBV0"/>
<comment type="similarity">
    <text evidence="2 10">Belongs to the universal ribosomal protein uS17 family.</text>
</comment>
<evidence type="ECO:0000256" key="3">
    <source>
        <dbReference type="ARBA" id="ARBA00011458"/>
    </source>
</evidence>
<keyword evidence="5" id="KW-0694">RNA-binding</keyword>
<name>A0A1C9CBV0_9FLOR</name>
<evidence type="ECO:0000256" key="2">
    <source>
        <dbReference type="ARBA" id="ARBA00010254"/>
    </source>
</evidence>
<evidence type="ECO:0000256" key="1">
    <source>
        <dbReference type="ARBA" id="ARBA00002932"/>
    </source>
</evidence>
<dbReference type="CDD" id="cd00364">
    <property type="entry name" value="Ribosomal_uS17"/>
    <property type="match status" value="1"/>
</dbReference>